<dbReference type="PROSITE" id="PS00609">
    <property type="entry name" value="GLYCOSYL_HYDROL_F32"/>
    <property type="match status" value="1"/>
</dbReference>
<evidence type="ECO:0000313" key="13">
    <source>
        <dbReference type="Proteomes" id="UP001286174"/>
    </source>
</evidence>
<keyword evidence="6 8" id="KW-0326">Glycosidase</keyword>
<reference evidence="12 13" key="1">
    <citation type="submission" date="2022-03" db="EMBL/GenBank/DDBJ databases">
        <title>Novel taxa within the pig intestine.</title>
        <authorList>
            <person name="Wylensek D."/>
            <person name="Bishof K."/>
            <person name="Afrizal A."/>
            <person name="Clavel T."/>
        </authorList>
    </citation>
    <scope>NUCLEOTIDE SEQUENCE [LARGE SCALE GENOMIC DNA]</scope>
    <source>
        <strain evidence="12 13">CLA-KB-P133</strain>
    </source>
</reference>
<dbReference type="GO" id="GO:0004564">
    <property type="term" value="F:beta-fructofuranosidase activity"/>
    <property type="evidence" value="ECO:0007669"/>
    <property type="project" value="UniProtKB-EC"/>
</dbReference>
<evidence type="ECO:0000313" key="12">
    <source>
        <dbReference type="EMBL" id="MDX8419838.1"/>
    </source>
</evidence>
<dbReference type="InterPro" id="IPR051214">
    <property type="entry name" value="GH32_Enzymes"/>
</dbReference>
<dbReference type="SUPFAM" id="SSF75005">
    <property type="entry name" value="Arabinanase/levansucrase/invertase"/>
    <property type="match status" value="1"/>
</dbReference>
<name>A0AB35U419_9FIRM</name>
<comment type="subcellular location">
    <subcellularLocation>
        <location evidence="9">Cytoplasm</location>
    </subcellularLocation>
</comment>
<evidence type="ECO:0000259" key="10">
    <source>
        <dbReference type="Pfam" id="PF00251"/>
    </source>
</evidence>
<gene>
    <name evidence="12" type="ORF">MOZ60_06995</name>
</gene>
<accession>A0AB35U419</accession>
<evidence type="ECO:0000256" key="8">
    <source>
        <dbReference type="RuleBase" id="RU362110"/>
    </source>
</evidence>
<keyword evidence="5 8" id="KW-0378">Hydrolase</keyword>
<comment type="function">
    <text evidence="9">Enables the bacterium to metabolize sucrose as a sole carbon source.</text>
</comment>
<evidence type="ECO:0000256" key="3">
    <source>
        <dbReference type="ARBA" id="ARBA00012758"/>
    </source>
</evidence>
<sequence length="501" mass="58434">MKVWSREERSRTLTAKDYDELAHAHEQISHSIWRTQYHVQPVTGLLNDPNGFCWYKGKWHLFYQWFPFGPVHGQKHWYHVQSDDLVHFENVGLGMKPDTWYDNHGCYSGSALVEDDLVYFVYTGNNRDENYIRHPYQLLAGMNQDNRILKYEEPLIQEDKEYTEHQRDPKIFRRHEDEMYYILMGAQNLKKQGKFLMYRSNQIHTGWQKLGELKVRGMDDFGYMIECPDIEKIGDKYVLIFSPQGLPAHKDRFLNKFNNVCLVGDLDLYHMEFIPDGDLQMLDAGFEFYAAQCANQSLYKDAAILEGWFGCSDYTYPATDEEGWDGLISLPRQLTIENGKLMQRPVKDADSLKKDLIFEVRNGSIVKDQMHAEMPRACIMEVNNAEDKSLTLNLFTWGRERGFEIAYDADKKKLTIDRSAMANQFNTEFGTSRSVHLDKGLSKMQIFVDHSAIEIFVNDGETVMSSRIFPEKSENMIRMAGSDIDIKVWLAGRSVQDEFKL</sequence>
<dbReference type="InterPro" id="IPR013320">
    <property type="entry name" value="ConA-like_dom_sf"/>
</dbReference>
<dbReference type="Pfam" id="PF08244">
    <property type="entry name" value="Glyco_hydro_32C"/>
    <property type="match status" value="1"/>
</dbReference>
<comment type="pathway">
    <text evidence="1 9">Glycan biosynthesis; sucrose metabolism.</text>
</comment>
<organism evidence="12 13">
    <name type="scientific">Grylomicrobium aquisgranensis</name>
    <dbReference type="NCBI Taxonomy" id="2926318"/>
    <lineage>
        <taxon>Bacteria</taxon>
        <taxon>Bacillati</taxon>
        <taxon>Bacillota</taxon>
        <taxon>Erysipelotrichia</taxon>
        <taxon>Erysipelotrichales</taxon>
        <taxon>Erysipelotrichaceae</taxon>
        <taxon>Grylomicrobium</taxon>
    </lineage>
</organism>
<dbReference type="EC" id="3.2.1.26" evidence="3 8"/>
<dbReference type="SUPFAM" id="SSF49899">
    <property type="entry name" value="Concanavalin A-like lectins/glucanases"/>
    <property type="match status" value="1"/>
</dbReference>
<dbReference type="EMBL" id="JALBUR010000015">
    <property type="protein sequence ID" value="MDX8419838.1"/>
    <property type="molecule type" value="Genomic_DNA"/>
</dbReference>
<dbReference type="Gene3D" id="2.60.120.560">
    <property type="entry name" value="Exo-inulinase, domain 1"/>
    <property type="match status" value="1"/>
</dbReference>
<dbReference type="Pfam" id="PF00251">
    <property type="entry name" value="Glyco_hydro_32N"/>
    <property type="match status" value="1"/>
</dbReference>
<dbReference type="AlphaFoldDB" id="A0AB35U419"/>
<keyword evidence="9" id="KW-0963">Cytoplasm</keyword>
<dbReference type="CDD" id="cd18623">
    <property type="entry name" value="GH32_ScrB-like"/>
    <property type="match status" value="1"/>
</dbReference>
<keyword evidence="13" id="KW-1185">Reference proteome</keyword>
<evidence type="ECO:0000256" key="6">
    <source>
        <dbReference type="ARBA" id="ARBA00023295"/>
    </source>
</evidence>
<feature type="domain" description="Glycosyl hydrolase family 32 C-terminal" evidence="11">
    <location>
        <begin position="381"/>
        <end position="479"/>
    </location>
</feature>
<comment type="similarity">
    <text evidence="2 8">Belongs to the glycosyl hydrolase 32 family.</text>
</comment>
<dbReference type="Gene3D" id="2.115.10.20">
    <property type="entry name" value="Glycosyl hydrolase domain, family 43"/>
    <property type="match status" value="1"/>
</dbReference>
<dbReference type="PANTHER" id="PTHR43101">
    <property type="entry name" value="BETA-FRUCTOSIDASE"/>
    <property type="match status" value="1"/>
</dbReference>
<protein>
    <recommendedName>
        <fullName evidence="4 8">Sucrose-6-phosphate hydrolase</fullName>
        <ecNumber evidence="3 8">3.2.1.26</ecNumber>
    </recommendedName>
    <alternativeName>
        <fullName evidence="7 9">Invertase</fullName>
    </alternativeName>
</protein>
<evidence type="ECO:0000256" key="7">
    <source>
        <dbReference type="ARBA" id="ARBA00033367"/>
    </source>
</evidence>
<dbReference type="SMART" id="SM00640">
    <property type="entry name" value="Glyco_32"/>
    <property type="match status" value="1"/>
</dbReference>
<dbReference type="Proteomes" id="UP001286174">
    <property type="component" value="Unassembled WGS sequence"/>
</dbReference>
<evidence type="ECO:0000256" key="1">
    <source>
        <dbReference type="ARBA" id="ARBA00004914"/>
    </source>
</evidence>
<proteinExistence type="inferred from homology"/>
<dbReference type="InterPro" id="IPR018053">
    <property type="entry name" value="Glyco_hydro_32_AS"/>
</dbReference>
<evidence type="ECO:0000256" key="2">
    <source>
        <dbReference type="ARBA" id="ARBA00009902"/>
    </source>
</evidence>
<dbReference type="NCBIfam" id="TIGR01322">
    <property type="entry name" value="scrB_fam"/>
    <property type="match status" value="1"/>
</dbReference>
<dbReference type="InterPro" id="IPR023296">
    <property type="entry name" value="Glyco_hydro_beta-prop_sf"/>
</dbReference>
<dbReference type="InterPro" id="IPR001362">
    <property type="entry name" value="Glyco_hydro_32"/>
</dbReference>
<dbReference type="InterPro" id="IPR013189">
    <property type="entry name" value="Glyco_hydro_32_C"/>
</dbReference>
<dbReference type="InterPro" id="IPR006232">
    <property type="entry name" value="Suc6P_hydrolase"/>
</dbReference>
<comment type="catalytic activity">
    <reaction evidence="8">
        <text>Hydrolysis of terminal non-reducing beta-D-fructofuranoside residues in beta-D-fructofuranosides.</text>
        <dbReference type="EC" id="3.2.1.26"/>
    </reaction>
</comment>
<dbReference type="RefSeq" id="WP_370596128.1">
    <property type="nucleotide sequence ID" value="NZ_JALBUR010000015.1"/>
</dbReference>
<evidence type="ECO:0000256" key="9">
    <source>
        <dbReference type="RuleBase" id="RU365015"/>
    </source>
</evidence>
<dbReference type="GO" id="GO:0005737">
    <property type="term" value="C:cytoplasm"/>
    <property type="evidence" value="ECO:0007669"/>
    <property type="project" value="UniProtKB-SubCell"/>
</dbReference>
<comment type="caution">
    <text evidence="12">The sequence shown here is derived from an EMBL/GenBank/DDBJ whole genome shotgun (WGS) entry which is preliminary data.</text>
</comment>
<feature type="domain" description="Glycosyl hydrolase family 32 N-terminal" evidence="10">
    <location>
        <begin position="38"/>
        <end position="345"/>
    </location>
</feature>
<evidence type="ECO:0000256" key="5">
    <source>
        <dbReference type="ARBA" id="ARBA00022801"/>
    </source>
</evidence>
<dbReference type="InterPro" id="IPR013148">
    <property type="entry name" value="Glyco_hydro_32_N"/>
</dbReference>
<evidence type="ECO:0000256" key="4">
    <source>
        <dbReference type="ARBA" id="ARBA00019623"/>
    </source>
</evidence>
<evidence type="ECO:0000259" key="11">
    <source>
        <dbReference type="Pfam" id="PF08244"/>
    </source>
</evidence>
<keyword evidence="9" id="KW-0119">Carbohydrate metabolism</keyword>
<dbReference type="GO" id="GO:0005975">
    <property type="term" value="P:carbohydrate metabolic process"/>
    <property type="evidence" value="ECO:0007669"/>
    <property type="project" value="InterPro"/>
</dbReference>
<dbReference type="PANTHER" id="PTHR43101:SF1">
    <property type="entry name" value="BETA-FRUCTOSIDASE"/>
    <property type="match status" value="1"/>
</dbReference>